<dbReference type="KEGG" id="nta:107768989"/>
<proteinExistence type="predicted"/>
<organism evidence="2">
    <name type="scientific">Nicotiana tabacum</name>
    <name type="common">Common tobacco</name>
    <dbReference type="NCBI Taxonomy" id="4097"/>
    <lineage>
        <taxon>Eukaryota</taxon>
        <taxon>Viridiplantae</taxon>
        <taxon>Streptophyta</taxon>
        <taxon>Embryophyta</taxon>
        <taxon>Tracheophyta</taxon>
        <taxon>Spermatophyta</taxon>
        <taxon>Magnoliopsida</taxon>
        <taxon>eudicotyledons</taxon>
        <taxon>Gunneridae</taxon>
        <taxon>Pentapetalae</taxon>
        <taxon>asterids</taxon>
        <taxon>lamiids</taxon>
        <taxon>Solanales</taxon>
        <taxon>Solanaceae</taxon>
        <taxon>Nicotianoideae</taxon>
        <taxon>Nicotianeae</taxon>
        <taxon>Nicotiana</taxon>
    </lineage>
</organism>
<feature type="coiled-coil region" evidence="1">
    <location>
        <begin position="53"/>
        <end position="111"/>
    </location>
</feature>
<gene>
    <name evidence="2" type="primary">LOC107768989</name>
</gene>
<reference evidence="2" key="1">
    <citation type="submission" date="2025-08" db="UniProtKB">
        <authorList>
            <consortium name="RefSeq"/>
        </authorList>
    </citation>
    <scope>IDENTIFICATION</scope>
</reference>
<protein>
    <submittedName>
        <fullName evidence="2">Fibrinogen- and Ig-binding protein-like</fullName>
    </submittedName>
</protein>
<evidence type="ECO:0000313" key="2">
    <source>
        <dbReference type="RefSeq" id="XP_016443647.1"/>
    </source>
</evidence>
<evidence type="ECO:0000256" key="1">
    <source>
        <dbReference type="SAM" id="Coils"/>
    </source>
</evidence>
<dbReference type="AlphaFoldDB" id="A0A1S3XVC8"/>
<keyword evidence="1" id="KW-0175">Coiled coil</keyword>
<name>A0A1S3XVC8_TOBAC</name>
<dbReference type="RefSeq" id="XP_016443647.1">
    <property type="nucleotide sequence ID" value="XM_016588161.1"/>
</dbReference>
<sequence>MDGEKSLRLLYDEREDELAHLRYEASRSMNYESYLEEQLQKKTEDLECLWVEVGQAKRECNELEAQMDAHIAVEKNALAKTSKIANLESDLLKLKAEVVNAQAKAEEIRAKSEKIVVVYLKGPVDARVKLSDDFDRESKSNEYARCKSWRETLEDIYARDFDLSEEIAQSRADEYDAKFLLSNAEDNEEKADGPQSPRGT</sequence>
<dbReference type="PaxDb" id="4097-A0A1S3XVC8"/>
<accession>A0A1S3XVC8</accession>